<comment type="cofactor">
    <cofactor evidence="1">
        <name>pantetheine 4'-phosphate</name>
        <dbReference type="ChEBI" id="CHEBI:47942"/>
    </cofactor>
</comment>
<feature type="non-terminal residue" evidence="7">
    <location>
        <position position="1111"/>
    </location>
</feature>
<evidence type="ECO:0000256" key="5">
    <source>
        <dbReference type="SAM" id="MobiDB-lite"/>
    </source>
</evidence>
<dbReference type="InterPro" id="IPR042099">
    <property type="entry name" value="ANL_N_sf"/>
</dbReference>
<comment type="caution">
    <text evidence="7">The sequence shown here is derived from an EMBL/GenBank/DDBJ whole genome shotgun (WGS) entry which is preliminary data.</text>
</comment>
<dbReference type="SUPFAM" id="SSF47336">
    <property type="entry name" value="ACP-like"/>
    <property type="match status" value="1"/>
</dbReference>
<accession>A0ABV6M8I5</accession>
<evidence type="ECO:0000256" key="1">
    <source>
        <dbReference type="ARBA" id="ARBA00001957"/>
    </source>
</evidence>
<dbReference type="Gene3D" id="1.10.1200.10">
    <property type="entry name" value="ACP-like"/>
    <property type="match status" value="1"/>
</dbReference>
<dbReference type="Pfam" id="PF00550">
    <property type="entry name" value="PP-binding"/>
    <property type="match status" value="1"/>
</dbReference>
<dbReference type="Pfam" id="PF00668">
    <property type="entry name" value="Condensation"/>
    <property type="match status" value="2"/>
</dbReference>
<dbReference type="EMBL" id="JBHLUH010000055">
    <property type="protein sequence ID" value="MFC0530993.1"/>
    <property type="molecule type" value="Genomic_DNA"/>
</dbReference>
<dbReference type="PROSITE" id="PS50075">
    <property type="entry name" value="CARRIER"/>
    <property type="match status" value="1"/>
</dbReference>
<dbReference type="InterPro" id="IPR045851">
    <property type="entry name" value="AMP-bd_C_sf"/>
</dbReference>
<dbReference type="CDD" id="cd05930">
    <property type="entry name" value="A_NRPS"/>
    <property type="match status" value="1"/>
</dbReference>
<dbReference type="Gene3D" id="3.30.300.30">
    <property type="match status" value="1"/>
</dbReference>
<dbReference type="Gene3D" id="3.40.50.12780">
    <property type="entry name" value="N-terminal domain of ligase-like"/>
    <property type="match status" value="1"/>
</dbReference>
<keyword evidence="3" id="KW-0597">Phosphoprotein</keyword>
<dbReference type="InterPro" id="IPR023213">
    <property type="entry name" value="CAT-like_dom_sf"/>
</dbReference>
<dbReference type="InterPro" id="IPR025110">
    <property type="entry name" value="AMP-bd_C"/>
</dbReference>
<evidence type="ECO:0000313" key="7">
    <source>
        <dbReference type="EMBL" id="MFC0530993.1"/>
    </source>
</evidence>
<dbReference type="InterPro" id="IPR010060">
    <property type="entry name" value="NRPS_synth"/>
</dbReference>
<evidence type="ECO:0000256" key="4">
    <source>
        <dbReference type="ARBA" id="ARBA00023194"/>
    </source>
</evidence>
<dbReference type="InterPro" id="IPR036736">
    <property type="entry name" value="ACP-like_sf"/>
</dbReference>
<dbReference type="Proteomes" id="UP001589867">
    <property type="component" value="Unassembled WGS sequence"/>
</dbReference>
<dbReference type="InterPro" id="IPR001242">
    <property type="entry name" value="Condensation_dom"/>
</dbReference>
<keyword evidence="4" id="KW-0045">Antibiotic biosynthesis</keyword>
<dbReference type="Gene3D" id="3.30.559.10">
    <property type="entry name" value="Chloramphenicol acetyltransferase-like domain"/>
    <property type="match status" value="2"/>
</dbReference>
<evidence type="ECO:0000256" key="3">
    <source>
        <dbReference type="ARBA" id="ARBA00022553"/>
    </source>
</evidence>
<dbReference type="InterPro" id="IPR000873">
    <property type="entry name" value="AMP-dep_synth/lig_dom"/>
</dbReference>
<feature type="domain" description="Carrier" evidence="6">
    <location>
        <begin position="392"/>
        <end position="466"/>
    </location>
</feature>
<feature type="non-terminal residue" evidence="7">
    <location>
        <position position="1"/>
    </location>
</feature>
<sequence>LDTEAIDTQPTTPPPTNTTSHDLAYTIYTSGSTGTPKGVMIEHRNLRYIADAWDRLHDLSGRKLRFASVSSVSVDLFFADLLRSAFFGGTLIIVPTDVVTDPPALLDLMESTNATALEVVPSLLRMIVQEVERRGTSFPTMHLLSVGSEGWRAEDCRALLASIPADTTVVNAYGSTEMTIDATWFRPTPEALDGHATVPIGRPLANTRVYVVDGGLSLVPVGVAGELLVGGDGLARGYWGREALTAERFVELPWLPGERVYRTGDVVRWSPDGVLEYLGRVDEQVKIRGFRVELGEVEAALSRAPGVAEAAVVAFDDGPGRRLAGFVVPVPGAELDAVNVRGFVSGALPDYMVPAVVVVLDRLPMTPSGKVDRRALPVPDVSTVRAGAEFVAPRSDVEHALVSVWQDVLGVDQVGVEDNFFELGGDSILSIQVVSRARAAGLRLTSKDLFVRQTIAALAQGLSFADQAPAAVDDPVVGEAELTPIQEWFFETFERDPSYYNMSVLLHLAPDVDAAALSSAVAALLEHHDGLRTRFRRDGERWRASYARVESAESVLDVVDLAGVPEVERRARMEQVGRRAQAGLDLGDGPLVRAVLFTGGGDPALFLVVHHLVVDGVSWRVLLSDLTEAYEQAANGKPAALPAKTSSFQAWAGRLVEHVAGGGLDGEVEYWSRVGDWPAALPTDLDGANLAGTTAEVVVRLDRDETDALLRQVPAVYRTQINDVLISALGRVLGRWAGRGRLLVGMEGHGREELFDDLDVTRTVGWFTTHFPLALDVPAEALADQVDPAGWRDLIRSVKTQLRQVPSRGLGYDALRYLSPVDGHGHAFTGHRQPQISFNYLGQWDTPTEPDRHQLIRGREIGLAADHSPDDTRPYLLDVAGSVQDGQLSFIWLYNTKIHRQDTIQRLAGELTGALRQIVAHCQEPGVGGCTPSDFPYAGLDQAAVDRVVGDGRGVEDVYRLTPMQAGMLFHSLADPDGGVYLDQMSFVLEGVSDPRALGAAWQVVVDRTPVLRSSMVWEGVPEPVQVVHRRVVVPVEYLDWTGLSEAGQEEAARAYLEADRARGMDLRTAPLARMAIAQLSADTVRVIRTSHHLLLDGWSTFEVLSEVFAV</sequence>
<dbReference type="InterPro" id="IPR009081">
    <property type="entry name" value="PP-bd_ACP"/>
</dbReference>
<dbReference type="PROSITE" id="PS00012">
    <property type="entry name" value="PHOSPHOPANTETHEINE"/>
    <property type="match status" value="1"/>
</dbReference>
<evidence type="ECO:0000256" key="2">
    <source>
        <dbReference type="ARBA" id="ARBA00022450"/>
    </source>
</evidence>
<proteinExistence type="predicted"/>
<evidence type="ECO:0000259" key="6">
    <source>
        <dbReference type="PROSITE" id="PS50075"/>
    </source>
</evidence>
<gene>
    <name evidence="7" type="ORF">ACFFIA_25460</name>
</gene>
<dbReference type="Pfam" id="PF13193">
    <property type="entry name" value="AMP-binding_C"/>
    <property type="match status" value="1"/>
</dbReference>
<feature type="region of interest" description="Disordered" evidence="5">
    <location>
        <begin position="1"/>
        <end position="22"/>
    </location>
</feature>
<evidence type="ECO:0000313" key="8">
    <source>
        <dbReference type="Proteomes" id="UP001589867"/>
    </source>
</evidence>
<dbReference type="Pfam" id="PF00501">
    <property type="entry name" value="AMP-binding"/>
    <property type="match status" value="1"/>
</dbReference>
<dbReference type="PANTHER" id="PTHR45398:SF1">
    <property type="entry name" value="ENZYME, PUTATIVE (JCVI)-RELATED"/>
    <property type="match status" value="1"/>
</dbReference>
<dbReference type="SUPFAM" id="SSF52777">
    <property type="entry name" value="CoA-dependent acyltransferases"/>
    <property type="match status" value="3"/>
</dbReference>
<name>A0ABV6M8I5_9ACTN</name>
<protein>
    <submittedName>
        <fullName evidence="7">Condensation domain-containing protein</fullName>
    </submittedName>
</protein>
<dbReference type="PANTHER" id="PTHR45398">
    <property type="match status" value="1"/>
</dbReference>
<dbReference type="SUPFAM" id="SSF56801">
    <property type="entry name" value="Acetyl-CoA synthetase-like"/>
    <property type="match status" value="1"/>
</dbReference>
<keyword evidence="8" id="KW-1185">Reference proteome</keyword>
<organism evidence="7 8">
    <name type="scientific">Phytohabitans kaempferiae</name>
    <dbReference type="NCBI Taxonomy" id="1620943"/>
    <lineage>
        <taxon>Bacteria</taxon>
        <taxon>Bacillati</taxon>
        <taxon>Actinomycetota</taxon>
        <taxon>Actinomycetes</taxon>
        <taxon>Micromonosporales</taxon>
        <taxon>Micromonosporaceae</taxon>
    </lineage>
</organism>
<dbReference type="CDD" id="cd19534">
    <property type="entry name" value="E_NRPS"/>
    <property type="match status" value="1"/>
</dbReference>
<dbReference type="NCBIfam" id="TIGR01720">
    <property type="entry name" value="NRPS-para261"/>
    <property type="match status" value="1"/>
</dbReference>
<reference evidence="7 8" key="1">
    <citation type="submission" date="2024-09" db="EMBL/GenBank/DDBJ databases">
        <authorList>
            <person name="Sun Q."/>
            <person name="Mori K."/>
        </authorList>
    </citation>
    <scope>NUCLEOTIDE SEQUENCE [LARGE SCALE GENOMIC DNA]</scope>
    <source>
        <strain evidence="7 8">TBRC 3947</strain>
    </source>
</reference>
<dbReference type="InterPro" id="IPR006162">
    <property type="entry name" value="Ppantetheine_attach_site"/>
</dbReference>
<dbReference type="RefSeq" id="WP_377254641.1">
    <property type="nucleotide sequence ID" value="NZ_JBHLUH010000055.1"/>
</dbReference>
<keyword evidence="2" id="KW-0596">Phosphopantetheine</keyword>
<dbReference type="Gene3D" id="3.30.559.30">
    <property type="entry name" value="Nonribosomal peptide synthetase, condensation domain"/>
    <property type="match status" value="1"/>
</dbReference>